<accession>A0A4Q0PH23</accession>
<proteinExistence type="predicted"/>
<dbReference type="EMBL" id="QOVK01000001">
    <property type="protein sequence ID" value="RXG26256.1"/>
    <property type="molecule type" value="Genomic_DNA"/>
</dbReference>
<reference evidence="1 2" key="1">
    <citation type="submission" date="2018-07" db="EMBL/GenBank/DDBJ databases">
        <title>Leeuwenhoekiella genomics.</title>
        <authorList>
            <person name="Tahon G."/>
            <person name="Willems A."/>
        </authorList>
    </citation>
    <scope>NUCLEOTIDE SEQUENCE [LARGE SCALE GENOMIC DNA]</scope>
    <source>
        <strain evidence="1 2">LMG 29608</strain>
    </source>
</reference>
<comment type="caution">
    <text evidence="1">The sequence shown here is derived from an EMBL/GenBank/DDBJ whole genome shotgun (WGS) entry which is preliminary data.</text>
</comment>
<evidence type="ECO:0000313" key="2">
    <source>
        <dbReference type="Proteomes" id="UP000289859"/>
    </source>
</evidence>
<dbReference type="Proteomes" id="UP000289859">
    <property type="component" value="Unassembled WGS sequence"/>
</dbReference>
<keyword evidence="2" id="KW-1185">Reference proteome</keyword>
<evidence type="ECO:0000313" key="1">
    <source>
        <dbReference type="EMBL" id="RXG26256.1"/>
    </source>
</evidence>
<gene>
    <name evidence="1" type="ORF">DSM02_250</name>
</gene>
<dbReference type="AlphaFoldDB" id="A0A4Q0PH23"/>
<protein>
    <submittedName>
        <fullName evidence="1">Uncharacterized protein</fullName>
    </submittedName>
</protein>
<sequence length="50" mass="5902">MLRKTVNRKVSSKSLALLFFRALYGYSEPRDRAGINDILLKDFHLTWWSS</sequence>
<name>A0A4Q0PH23_9FLAO</name>
<organism evidence="1 2">
    <name type="scientific">Leeuwenhoekiella polynyae</name>
    <dbReference type="NCBI Taxonomy" id="1550906"/>
    <lineage>
        <taxon>Bacteria</taxon>
        <taxon>Pseudomonadati</taxon>
        <taxon>Bacteroidota</taxon>
        <taxon>Flavobacteriia</taxon>
        <taxon>Flavobacteriales</taxon>
        <taxon>Flavobacteriaceae</taxon>
        <taxon>Leeuwenhoekiella</taxon>
    </lineage>
</organism>